<dbReference type="InterPro" id="IPR000182">
    <property type="entry name" value="GNAT_dom"/>
</dbReference>
<dbReference type="Gene3D" id="3.40.630.30">
    <property type="match status" value="1"/>
</dbReference>
<organism evidence="2 3">
    <name type="scientific">Streptomyces boetiae</name>
    <dbReference type="NCBI Taxonomy" id="3075541"/>
    <lineage>
        <taxon>Bacteria</taxon>
        <taxon>Bacillati</taxon>
        <taxon>Actinomycetota</taxon>
        <taxon>Actinomycetes</taxon>
        <taxon>Kitasatosporales</taxon>
        <taxon>Streptomycetaceae</taxon>
        <taxon>Streptomyces</taxon>
    </lineage>
</organism>
<protein>
    <submittedName>
        <fullName evidence="2">GNAT family N-acetyltransferase</fullName>
    </submittedName>
</protein>
<dbReference type="PANTHER" id="PTHR43072">
    <property type="entry name" value="N-ACETYLTRANSFERASE"/>
    <property type="match status" value="1"/>
</dbReference>
<dbReference type="Pfam" id="PF00583">
    <property type="entry name" value="Acetyltransf_1"/>
    <property type="match status" value="1"/>
</dbReference>
<dbReference type="SUPFAM" id="SSF55729">
    <property type="entry name" value="Acyl-CoA N-acyltransferases (Nat)"/>
    <property type="match status" value="2"/>
</dbReference>
<comment type="caution">
    <text evidence="2">The sequence shown here is derived from an EMBL/GenBank/DDBJ whole genome shotgun (WGS) entry which is preliminary data.</text>
</comment>
<dbReference type="Proteomes" id="UP001183388">
    <property type="component" value="Unassembled WGS sequence"/>
</dbReference>
<evidence type="ECO:0000313" key="3">
    <source>
        <dbReference type="Proteomes" id="UP001183388"/>
    </source>
</evidence>
<feature type="domain" description="N-acetyltransferase" evidence="1">
    <location>
        <begin position="126"/>
        <end position="280"/>
    </location>
</feature>
<evidence type="ECO:0000259" key="1">
    <source>
        <dbReference type="PROSITE" id="PS51186"/>
    </source>
</evidence>
<dbReference type="CDD" id="cd04301">
    <property type="entry name" value="NAT_SF"/>
    <property type="match status" value="1"/>
</dbReference>
<keyword evidence="3" id="KW-1185">Reference proteome</keyword>
<name>A0ABU2LBG0_9ACTN</name>
<sequence length="280" mass="29585">MTTTLRPAGPEERAPDGARARAFDVRVNGRRAGGLRLSAEPPALGGAGRIEELEIQPEDRRRGRATVAALAAEEVLRGWGCREAAVALPAGAEGPLALAAALGYAERNRFLAKPLPEQPPPLPPGYTARAMGPEEYPAWLEEEQATFAAGWTGRGLSPAAARARAEAARATYLPDGPAGEHTALRVLTHGAGEAGALWVSTDAPRLRHGVDAFVLSVRVPEERRGRGHGRALMREAERVCRAAGGRLLGLNVFAGNVSALRLYASLGYRPVEIGLAKPLL</sequence>
<proteinExistence type="predicted"/>
<dbReference type="PROSITE" id="PS51186">
    <property type="entry name" value="GNAT"/>
    <property type="match status" value="2"/>
</dbReference>
<dbReference type="RefSeq" id="WP_311631757.1">
    <property type="nucleotide sequence ID" value="NZ_JAVREN010000026.1"/>
</dbReference>
<accession>A0ABU2LBG0</accession>
<reference evidence="3" key="1">
    <citation type="submission" date="2023-07" db="EMBL/GenBank/DDBJ databases">
        <title>30 novel species of actinomycetes from the DSMZ collection.</title>
        <authorList>
            <person name="Nouioui I."/>
        </authorList>
    </citation>
    <scope>NUCLEOTIDE SEQUENCE [LARGE SCALE GENOMIC DNA]</scope>
    <source>
        <strain evidence="3">DSM 44917</strain>
    </source>
</reference>
<dbReference type="InterPro" id="IPR016181">
    <property type="entry name" value="Acyl_CoA_acyltransferase"/>
</dbReference>
<feature type="domain" description="N-acetyltransferase" evidence="1">
    <location>
        <begin position="1"/>
        <end position="129"/>
    </location>
</feature>
<gene>
    <name evidence="2" type="ORF">RM780_17870</name>
</gene>
<evidence type="ECO:0000313" key="2">
    <source>
        <dbReference type="EMBL" id="MDT0308816.1"/>
    </source>
</evidence>
<dbReference type="EMBL" id="JAVREN010000026">
    <property type="protein sequence ID" value="MDT0308816.1"/>
    <property type="molecule type" value="Genomic_DNA"/>
</dbReference>